<evidence type="ECO:0000256" key="3">
    <source>
        <dbReference type="ARBA" id="ARBA00022679"/>
    </source>
</evidence>
<dbReference type="GO" id="GO:0016780">
    <property type="term" value="F:phosphotransferase activity, for other substituted phosphate groups"/>
    <property type="evidence" value="ECO:0007669"/>
    <property type="project" value="TreeGrafter"/>
</dbReference>
<feature type="transmembrane region" description="Helical" evidence="7">
    <location>
        <begin position="277"/>
        <end position="298"/>
    </location>
</feature>
<feature type="domain" description="Bacterial sugar transferase" evidence="8">
    <location>
        <begin position="272"/>
        <end position="455"/>
    </location>
</feature>
<keyword evidence="3 9" id="KW-0808">Transferase</keyword>
<dbReference type="NCBIfam" id="TIGR03025">
    <property type="entry name" value="EPS_sugtrans"/>
    <property type="match status" value="1"/>
</dbReference>
<dbReference type="RefSeq" id="WP_180139902.1">
    <property type="nucleotide sequence ID" value="NZ_CAADHO010000003.1"/>
</dbReference>
<evidence type="ECO:0000256" key="2">
    <source>
        <dbReference type="ARBA" id="ARBA00006464"/>
    </source>
</evidence>
<organism evidence="9 10">
    <name type="scientific">Desulfoluna butyratoxydans</name>
    <dbReference type="NCBI Taxonomy" id="231438"/>
    <lineage>
        <taxon>Bacteria</taxon>
        <taxon>Pseudomonadati</taxon>
        <taxon>Thermodesulfobacteriota</taxon>
        <taxon>Desulfobacteria</taxon>
        <taxon>Desulfobacterales</taxon>
        <taxon>Desulfolunaceae</taxon>
        <taxon>Desulfoluna</taxon>
    </lineage>
</organism>
<evidence type="ECO:0000256" key="5">
    <source>
        <dbReference type="ARBA" id="ARBA00022989"/>
    </source>
</evidence>
<dbReference type="Pfam" id="PF02397">
    <property type="entry name" value="Bac_transf"/>
    <property type="match status" value="1"/>
</dbReference>
<dbReference type="GO" id="GO:0016020">
    <property type="term" value="C:membrane"/>
    <property type="evidence" value="ECO:0007669"/>
    <property type="project" value="UniProtKB-SubCell"/>
</dbReference>
<dbReference type="EMBL" id="CAADHO010000003">
    <property type="protein sequence ID" value="VFQ44430.1"/>
    <property type="molecule type" value="Genomic_DNA"/>
</dbReference>
<feature type="transmembrane region" description="Helical" evidence="7">
    <location>
        <begin position="80"/>
        <end position="99"/>
    </location>
</feature>
<sequence length="461" mass="52742">MINLFERYYTIRNIFLVLLESLLLYVCLLLTWFIVSGGSPWSDHSGLHLKAVCIILVCVFCLYCNNVYSLRDISGYLDLAVKLFQALGMALILLALIYIGFSRARLATEFFLVYVPVVVMVLSTWRFVYVFILKTGMFSQKIMVVGDGDFAVDICREIEREIDCGYSVEVLVTEKHVDGLDTLSAPHHHSYEKLATTAEEFEVERIVVALKEKRGSLPVDELLLCRMNGIDVMDGNTFYEMLTGKFLVSSINPGWLIFSDGFRKGPLRSMLKRLEDIVVSLTLLVLFSPVMLVAAVFIKLDSRGPLLFAQERLGQGHKPYKLYKLRSMVENAEKESGPVWALKNDSRVTRVGLFIRKWRVDELPQLFNVLKGDMSLVGPRPERAHFVEQLEAEIPYYGERFTVRPGVTGWAQVRYEYGDSVEDAMEKLNYDLFYIKNMNLFMDIVIIFRTIRTVLFGVGAR</sequence>
<accession>A0A4U8YLC9</accession>
<gene>
    <name evidence="9" type="ORF">MSL71_20790</name>
</gene>
<protein>
    <submittedName>
        <fullName evidence="9">Exopolysaccharide biosynthesis polyprenyl glycosylphosphotransferase</fullName>
    </submittedName>
</protein>
<keyword evidence="6 7" id="KW-0472">Membrane</keyword>
<feature type="transmembrane region" description="Helical" evidence="7">
    <location>
        <begin position="111"/>
        <end position="133"/>
    </location>
</feature>
<dbReference type="PANTHER" id="PTHR30576:SF0">
    <property type="entry name" value="UNDECAPRENYL-PHOSPHATE N-ACETYLGALACTOSAMINYL 1-PHOSPHATE TRANSFERASE-RELATED"/>
    <property type="match status" value="1"/>
</dbReference>
<evidence type="ECO:0000313" key="9">
    <source>
        <dbReference type="EMBL" id="VFQ44430.1"/>
    </source>
</evidence>
<dbReference type="InterPro" id="IPR017464">
    <property type="entry name" value="Sugar_tfrase_EpsB_2"/>
</dbReference>
<dbReference type="AlphaFoldDB" id="A0A4U8YLC9"/>
<comment type="similarity">
    <text evidence="2">Belongs to the bacterial sugar transferase family.</text>
</comment>
<evidence type="ECO:0000259" key="8">
    <source>
        <dbReference type="Pfam" id="PF02397"/>
    </source>
</evidence>
<dbReference type="PANTHER" id="PTHR30576">
    <property type="entry name" value="COLANIC BIOSYNTHESIS UDP-GLUCOSE LIPID CARRIER TRANSFERASE"/>
    <property type="match status" value="1"/>
</dbReference>
<feature type="transmembrane region" description="Helical" evidence="7">
    <location>
        <begin position="47"/>
        <end position="68"/>
    </location>
</feature>
<keyword evidence="4 7" id="KW-0812">Transmembrane</keyword>
<dbReference type="NCBIfam" id="TIGR03013">
    <property type="entry name" value="EpsB_2"/>
    <property type="match status" value="1"/>
</dbReference>
<keyword evidence="10" id="KW-1185">Reference proteome</keyword>
<proteinExistence type="inferred from homology"/>
<dbReference type="InterPro" id="IPR003362">
    <property type="entry name" value="Bact_transf"/>
</dbReference>
<evidence type="ECO:0000256" key="6">
    <source>
        <dbReference type="ARBA" id="ARBA00023136"/>
    </source>
</evidence>
<feature type="transmembrane region" description="Helical" evidence="7">
    <location>
        <begin position="12"/>
        <end position="35"/>
    </location>
</feature>
<evidence type="ECO:0000256" key="7">
    <source>
        <dbReference type="SAM" id="Phobius"/>
    </source>
</evidence>
<comment type="subcellular location">
    <subcellularLocation>
        <location evidence="1">Membrane</location>
        <topology evidence="1">Multi-pass membrane protein</topology>
    </subcellularLocation>
</comment>
<dbReference type="Proteomes" id="UP000507962">
    <property type="component" value="Unassembled WGS sequence"/>
</dbReference>
<keyword evidence="5 7" id="KW-1133">Transmembrane helix</keyword>
<name>A0A4U8YLC9_9BACT</name>
<reference evidence="9 10" key="1">
    <citation type="submission" date="2019-03" db="EMBL/GenBank/DDBJ databases">
        <authorList>
            <person name="Nijsse B."/>
        </authorList>
    </citation>
    <scope>NUCLEOTIDE SEQUENCE [LARGE SCALE GENOMIC DNA]</scope>
    <source>
        <strain evidence="9">Desulfoluna butyratoxydans MSL71</strain>
    </source>
</reference>
<evidence type="ECO:0000313" key="10">
    <source>
        <dbReference type="Proteomes" id="UP000507962"/>
    </source>
</evidence>
<evidence type="ECO:0000256" key="4">
    <source>
        <dbReference type="ARBA" id="ARBA00022692"/>
    </source>
</evidence>
<dbReference type="InterPro" id="IPR017475">
    <property type="entry name" value="EPS_sugar_tfrase"/>
</dbReference>
<evidence type="ECO:0000256" key="1">
    <source>
        <dbReference type="ARBA" id="ARBA00004141"/>
    </source>
</evidence>